<organism evidence="14 15">
    <name type="scientific">Pyrinomonas methylaliphatogenes</name>
    <dbReference type="NCBI Taxonomy" id="454194"/>
    <lineage>
        <taxon>Bacteria</taxon>
        <taxon>Pseudomonadati</taxon>
        <taxon>Acidobacteriota</taxon>
        <taxon>Blastocatellia</taxon>
        <taxon>Blastocatellales</taxon>
        <taxon>Pyrinomonadaceae</taxon>
        <taxon>Pyrinomonas</taxon>
    </lineage>
</organism>
<evidence type="ECO:0000256" key="10">
    <source>
        <dbReference type="ARBA" id="ARBA00023264"/>
    </source>
</evidence>
<reference evidence="14 15" key="2">
    <citation type="submission" date="2015-01" db="EMBL/GenBank/DDBJ databases">
        <title>Complete genome sequence of Pyrinomonas methylaliphatogenes type strain K22T.</title>
        <authorList>
            <person name="Lee K.C.Y."/>
            <person name="Power J.F."/>
            <person name="Dunfield P.F."/>
            <person name="Morgan X.C."/>
            <person name="Huttenhower C."/>
            <person name="Stott M.B."/>
        </authorList>
    </citation>
    <scope>NUCLEOTIDE SEQUENCE [LARGE SCALE GENOMIC DNA]</scope>
    <source>
        <strain evidence="14 15">K22</strain>
    </source>
</reference>
<evidence type="ECO:0000256" key="9">
    <source>
        <dbReference type="ARBA" id="ARBA00023209"/>
    </source>
</evidence>
<evidence type="ECO:0000256" key="2">
    <source>
        <dbReference type="ARBA" id="ARBA00010441"/>
    </source>
</evidence>
<proteinExistence type="inferred from homology"/>
<evidence type="ECO:0000313" key="15">
    <source>
        <dbReference type="Proteomes" id="UP000031518"/>
    </source>
</evidence>
<evidence type="ECO:0000256" key="3">
    <source>
        <dbReference type="ARBA" id="ARBA00022516"/>
    </source>
</evidence>
<feature type="transmembrane region" description="Helical" evidence="13">
    <location>
        <begin position="117"/>
        <end position="135"/>
    </location>
</feature>
<evidence type="ECO:0000256" key="1">
    <source>
        <dbReference type="ARBA" id="ARBA00004141"/>
    </source>
</evidence>
<evidence type="ECO:0000256" key="13">
    <source>
        <dbReference type="SAM" id="Phobius"/>
    </source>
</evidence>
<keyword evidence="7" id="KW-0443">Lipid metabolism</keyword>
<dbReference type="GO" id="GO:0008444">
    <property type="term" value="F:CDP-diacylglycerol-glycerol-3-phosphate 3-phosphatidyltransferase activity"/>
    <property type="evidence" value="ECO:0007669"/>
    <property type="project" value="UniProtKB-EC"/>
</dbReference>
<gene>
    <name evidence="14" type="ORF">PYK22_02905</name>
</gene>
<name>A0A0B6X0J8_9BACT</name>
<evidence type="ECO:0000256" key="12">
    <source>
        <dbReference type="SAM" id="MobiDB-lite"/>
    </source>
</evidence>
<dbReference type="EMBL" id="CBXV010000008">
    <property type="protein sequence ID" value="CDM66866.1"/>
    <property type="molecule type" value="Genomic_DNA"/>
</dbReference>
<dbReference type="Gene3D" id="1.20.120.1760">
    <property type="match status" value="1"/>
</dbReference>
<dbReference type="EC" id="2.7.8.5" evidence="14"/>
<keyword evidence="5 13" id="KW-0812">Transmembrane</keyword>
<evidence type="ECO:0000256" key="4">
    <source>
        <dbReference type="ARBA" id="ARBA00022679"/>
    </source>
</evidence>
<dbReference type="InterPro" id="IPR000462">
    <property type="entry name" value="CDP-OH_P_trans"/>
</dbReference>
<comment type="subcellular location">
    <subcellularLocation>
        <location evidence="1">Membrane</location>
        <topology evidence="1">Multi-pass membrane protein</topology>
    </subcellularLocation>
</comment>
<keyword evidence="3" id="KW-0444">Lipid biosynthesis</keyword>
<dbReference type="Proteomes" id="UP000031518">
    <property type="component" value="Unassembled WGS sequence"/>
</dbReference>
<feature type="transmembrane region" description="Helical" evidence="13">
    <location>
        <begin position="36"/>
        <end position="64"/>
    </location>
</feature>
<dbReference type="InterPro" id="IPR043130">
    <property type="entry name" value="CDP-OH_PTrfase_TM_dom"/>
</dbReference>
<dbReference type="RefSeq" id="WP_211197722.1">
    <property type="nucleotide sequence ID" value="NZ_CBXV010000008.1"/>
</dbReference>
<evidence type="ECO:0000256" key="5">
    <source>
        <dbReference type="ARBA" id="ARBA00022692"/>
    </source>
</evidence>
<keyword evidence="8 13" id="KW-0472">Membrane</keyword>
<protein>
    <submittedName>
        <fullName evidence="14">Phosphatidylglycerophosphate synthase</fullName>
        <ecNumber evidence="14">2.7.8.5</ecNumber>
    </submittedName>
</protein>
<reference evidence="14 15" key="1">
    <citation type="submission" date="2013-12" db="EMBL/GenBank/DDBJ databases">
        <authorList>
            <person name="Stott M."/>
        </authorList>
    </citation>
    <scope>NUCLEOTIDE SEQUENCE [LARGE SCALE GENOMIC DNA]</scope>
    <source>
        <strain evidence="14 15">K22</strain>
    </source>
</reference>
<dbReference type="AlphaFoldDB" id="A0A0B6X0J8"/>
<keyword evidence="6 13" id="KW-1133">Transmembrane helix</keyword>
<dbReference type="InterPro" id="IPR048254">
    <property type="entry name" value="CDP_ALCOHOL_P_TRANSF_CS"/>
</dbReference>
<evidence type="ECO:0000313" key="14">
    <source>
        <dbReference type="EMBL" id="CDM66866.1"/>
    </source>
</evidence>
<feature type="transmembrane region" description="Helical" evidence="13">
    <location>
        <begin position="155"/>
        <end position="173"/>
    </location>
</feature>
<dbReference type="STRING" id="454194.PYK22_02905"/>
<feature type="transmembrane region" description="Helical" evidence="13">
    <location>
        <begin position="179"/>
        <end position="197"/>
    </location>
</feature>
<keyword evidence="15" id="KW-1185">Reference proteome</keyword>
<feature type="region of interest" description="Disordered" evidence="12">
    <location>
        <begin position="211"/>
        <end position="235"/>
    </location>
</feature>
<dbReference type="PROSITE" id="PS00379">
    <property type="entry name" value="CDP_ALCOHOL_P_TRANSF"/>
    <property type="match status" value="1"/>
</dbReference>
<keyword evidence="4 11" id="KW-0808">Transferase</keyword>
<keyword evidence="10" id="KW-1208">Phospholipid metabolism</keyword>
<dbReference type="PANTHER" id="PTHR14269">
    <property type="entry name" value="CDP-DIACYLGLYCEROL--GLYCEROL-3-PHOSPHATE 3-PHOSPHATIDYLTRANSFERASE-RELATED"/>
    <property type="match status" value="1"/>
</dbReference>
<dbReference type="PANTHER" id="PTHR14269:SF62">
    <property type="entry name" value="CDP-DIACYLGLYCEROL--GLYCEROL-3-PHOSPHATE 3-PHOSPHATIDYLTRANSFERASE 1, CHLOROPLASTIC"/>
    <property type="match status" value="1"/>
</dbReference>
<accession>A0A0B6X0J8</accession>
<sequence length="235" mass="25585">MFGASIGRGASRIINAMVEALARSSINPNLLTVTGVAINVLCGLLFGFGQFFWAGIILIVANLFDMLDGKVARVTGRVTRFGAFLDSSLDRLSDMVIFVGLMVFYARDTEFHSTLNVFLAGAAMIGSVLVSYTSARAESLIPKCDVGFLRRPERVVLLIIGALTTHPGSTHPLLNRMPAVLWVLAIGSFWTFVHRMYHTWREVQRVEAERAQNGVEEGPAKSAASKATHQAQLSS</sequence>
<dbReference type="GO" id="GO:0046474">
    <property type="term" value="P:glycerophospholipid biosynthetic process"/>
    <property type="evidence" value="ECO:0007669"/>
    <property type="project" value="TreeGrafter"/>
</dbReference>
<evidence type="ECO:0000256" key="7">
    <source>
        <dbReference type="ARBA" id="ARBA00023098"/>
    </source>
</evidence>
<evidence type="ECO:0000256" key="8">
    <source>
        <dbReference type="ARBA" id="ARBA00023136"/>
    </source>
</evidence>
<keyword evidence="9" id="KW-0594">Phospholipid biosynthesis</keyword>
<dbReference type="InterPro" id="IPR050324">
    <property type="entry name" value="CDP-alcohol_PTase-I"/>
</dbReference>
<comment type="similarity">
    <text evidence="2 11">Belongs to the CDP-alcohol phosphatidyltransferase class-I family.</text>
</comment>
<dbReference type="Pfam" id="PF01066">
    <property type="entry name" value="CDP-OH_P_transf"/>
    <property type="match status" value="1"/>
</dbReference>
<feature type="compositionally biased region" description="Polar residues" evidence="12">
    <location>
        <begin position="225"/>
        <end position="235"/>
    </location>
</feature>
<evidence type="ECO:0000256" key="6">
    <source>
        <dbReference type="ARBA" id="ARBA00022989"/>
    </source>
</evidence>
<dbReference type="GO" id="GO:0016020">
    <property type="term" value="C:membrane"/>
    <property type="evidence" value="ECO:0007669"/>
    <property type="project" value="UniProtKB-SubCell"/>
</dbReference>
<evidence type="ECO:0000256" key="11">
    <source>
        <dbReference type="RuleBase" id="RU003750"/>
    </source>
</evidence>